<protein>
    <recommendedName>
        <fullName evidence="1">Putative restriction endonuclease domain-containing protein</fullName>
    </recommendedName>
</protein>
<sequence length="191" mass="21555">MIMPINLPVQDSRLSDDELFAFCQMNPKLRIERDADGQIYINMPTGIEGSFRNFDIGMEVGLWNRQTKLGRVSDSNGGYTLPDTSMRAPDVAWVSHERLATVSPDDLKKFAHVCPDFVIELASESDDLVHLKKKMSQYIKNGVRLGWLIDPFGKQTLVYRPGQETTTMLFVDTLTGEDVLPGFTLRLSDLL</sequence>
<name>A0A1P9X0H2_9BACT</name>
<dbReference type="EMBL" id="CP014263">
    <property type="protein sequence ID" value="AQG81083.1"/>
    <property type="molecule type" value="Genomic_DNA"/>
</dbReference>
<reference evidence="2 3" key="1">
    <citation type="submission" date="2016-01" db="EMBL/GenBank/DDBJ databases">
        <authorList>
            <person name="Oliw E.H."/>
        </authorList>
    </citation>
    <scope>NUCLEOTIDE SEQUENCE [LARGE SCALE GENOMIC DNA]</scope>
    <source>
        <strain evidence="2 3">DY10</strain>
    </source>
</reference>
<dbReference type="InterPro" id="IPR012296">
    <property type="entry name" value="Nuclease_put_TT1808"/>
</dbReference>
<dbReference type="KEGG" id="smon:AWR27_18210"/>
<gene>
    <name evidence="2" type="ORF">AWR27_18210</name>
</gene>
<dbReference type="InterPro" id="IPR011335">
    <property type="entry name" value="Restrct_endonuc-II-like"/>
</dbReference>
<keyword evidence="3" id="KW-1185">Reference proteome</keyword>
<proteinExistence type="predicted"/>
<dbReference type="RefSeq" id="WP_077132546.1">
    <property type="nucleotide sequence ID" value="NZ_CP014263.1"/>
</dbReference>
<dbReference type="SUPFAM" id="SSF52980">
    <property type="entry name" value="Restriction endonuclease-like"/>
    <property type="match status" value="1"/>
</dbReference>
<dbReference type="Proteomes" id="UP000187941">
    <property type="component" value="Chromosome"/>
</dbReference>
<dbReference type="AlphaFoldDB" id="A0A1P9X0H2"/>
<dbReference type="PANTHER" id="PTHR34107">
    <property type="entry name" value="SLL0198 PROTEIN-RELATED"/>
    <property type="match status" value="1"/>
</dbReference>
<dbReference type="CDD" id="cd06260">
    <property type="entry name" value="DUF820-like"/>
    <property type="match status" value="1"/>
</dbReference>
<dbReference type="InterPro" id="IPR008538">
    <property type="entry name" value="Uma2"/>
</dbReference>
<feature type="domain" description="Putative restriction endonuclease" evidence="1">
    <location>
        <begin position="17"/>
        <end position="187"/>
    </location>
</feature>
<evidence type="ECO:0000313" key="2">
    <source>
        <dbReference type="EMBL" id="AQG81083.1"/>
    </source>
</evidence>
<dbReference type="STRING" id="1178516.AWR27_18210"/>
<dbReference type="OrthoDB" id="9799703at2"/>
<accession>A0A1P9X0H2</accession>
<dbReference type="PANTHER" id="PTHR34107:SF1">
    <property type="entry name" value="SLL0198 PROTEIN"/>
    <property type="match status" value="1"/>
</dbReference>
<dbReference type="Gene3D" id="3.90.1570.10">
    <property type="entry name" value="tt1808, chain A"/>
    <property type="match status" value="1"/>
</dbReference>
<organism evidence="2 3">
    <name type="scientific">Spirosoma montaniterrae</name>
    <dbReference type="NCBI Taxonomy" id="1178516"/>
    <lineage>
        <taxon>Bacteria</taxon>
        <taxon>Pseudomonadati</taxon>
        <taxon>Bacteroidota</taxon>
        <taxon>Cytophagia</taxon>
        <taxon>Cytophagales</taxon>
        <taxon>Cytophagaceae</taxon>
        <taxon>Spirosoma</taxon>
    </lineage>
</organism>
<dbReference type="Pfam" id="PF05685">
    <property type="entry name" value="Uma2"/>
    <property type="match status" value="1"/>
</dbReference>
<evidence type="ECO:0000259" key="1">
    <source>
        <dbReference type="Pfam" id="PF05685"/>
    </source>
</evidence>
<evidence type="ECO:0000313" key="3">
    <source>
        <dbReference type="Proteomes" id="UP000187941"/>
    </source>
</evidence>